<reference evidence="2" key="1">
    <citation type="journal article" date="2023" name="Hortic. Res.">
        <title>A chromosome-level phased genome enabling allele-level studies in sweet orange: a case study on citrus Huanglongbing tolerance.</title>
        <authorList>
            <person name="Wu B."/>
            <person name="Yu Q."/>
            <person name="Deng Z."/>
            <person name="Duan Y."/>
            <person name="Luo F."/>
            <person name="Gmitter F. Jr."/>
        </authorList>
    </citation>
    <scope>NUCLEOTIDE SEQUENCE [LARGE SCALE GENOMIC DNA]</scope>
    <source>
        <strain evidence="2">cv. Valencia</strain>
    </source>
</reference>
<sequence>MTWKAEDRPLLSCSCSRKLFKGKGEALEEMMTNLEVVHTSSQIPNSIKDGSPLDATSSISAAGDAIGSARESDLDHDSVATDQNLSYQTGAHYGYYYSGHDGSFWQLDDQGYYVASDGIELQYPVIQADNGSLMYVMPAFQAACSPYNPYLPVTTFAVDGQYLGQQPFSTSPMVQPSITPPGYYSNVLSYGEFIPSPYPCDPSFMVGDVTPKIPGSKSNRSSASHPHASLSKKFPQSEFSNPSEKKSSLQSLNVSPDHGVRSQLKLMSKALQHVSTLQPDAPGKGYLQLAKFPLYNQGKVGVVYSHGPVNYKANAPGWGGNEKTKTRSRDNSISDFSLSNEQNHDTSTTSNKDALESGANAVGALGTNEKGNSDSISSLIWKDQYNLPDFRIKYDHALFFVIKSYSEDDIHKSIKYSVWSSTPNGNKKLDAAYEDAQSRIAEKGSKCPVFLFFSVNASGQFCGVAEMIGRVDFNKNMDFWQQDKWNGYFPVKWHIIKDVPNPQLRHIILENNDKKPVTNSRDTQEVKFPQGIEILNIFKNYPSKTSILDDFDFYESRQKVMQEKKVRLSVSRLDQIQIQKMLRAARNKGRNKGGQRLDGLINESQWMHWETSSPSLLMAAPPGP</sequence>
<keyword evidence="2" id="KW-1185">Reference proteome</keyword>
<dbReference type="Proteomes" id="UP000829398">
    <property type="component" value="Chromosome 9"/>
</dbReference>
<accession>A0ACB8HQ28</accession>
<name>A0ACB8HQ28_CITSI</name>
<gene>
    <name evidence="1" type="ORF">KPL71_025204</name>
</gene>
<evidence type="ECO:0000313" key="1">
    <source>
        <dbReference type="EMBL" id="KAH9676887.1"/>
    </source>
</evidence>
<comment type="caution">
    <text evidence="1">The sequence shown here is derived from an EMBL/GenBank/DDBJ whole genome shotgun (WGS) entry which is preliminary data.</text>
</comment>
<dbReference type="EMBL" id="CM039178">
    <property type="protein sequence ID" value="KAH9676887.1"/>
    <property type="molecule type" value="Genomic_DNA"/>
</dbReference>
<protein>
    <submittedName>
        <fullName evidence="1">YTH domain-containing protein</fullName>
    </submittedName>
</protein>
<proteinExistence type="predicted"/>
<evidence type="ECO:0000313" key="2">
    <source>
        <dbReference type="Proteomes" id="UP000829398"/>
    </source>
</evidence>
<organism evidence="1 2">
    <name type="scientific">Citrus sinensis</name>
    <name type="common">Sweet orange</name>
    <name type="synonym">Citrus aurantium var. sinensis</name>
    <dbReference type="NCBI Taxonomy" id="2711"/>
    <lineage>
        <taxon>Eukaryota</taxon>
        <taxon>Viridiplantae</taxon>
        <taxon>Streptophyta</taxon>
        <taxon>Embryophyta</taxon>
        <taxon>Tracheophyta</taxon>
        <taxon>Spermatophyta</taxon>
        <taxon>Magnoliopsida</taxon>
        <taxon>eudicotyledons</taxon>
        <taxon>Gunneridae</taxon>
        <taxon>Pentapetalae</taxon>
        <taxon>rosids</taxon>
        <taxon>malvids</taxon>
        <taxon>Sapindales</taxon>
        <taxon>Rutaceae</taxon>
        <taxon>Aurantioideae</taxon>
        <taxon>Citrus</taxon>
    </lineage>
</organism>